<dbReference type="InterPro" id="IPR036188">
    <property type="entry name" value="FAD/NAD-bd_sf"/>
</dbReference>
<dbReference type="SUPFAM" id="SSF101790">
    <property type="entry name" value="Aminomethyltransferase beta-barrel domain"/>
    <property type="match status" value="1"/>
</dbReference>
<dbReference type="InterPro" id="IPR028896">
    <property type="entry name" value="GcvT/YgfZ/DmdA"/>
</dbReference>
<dbReference type="PANTHER" id="PTHR43757:SF11">
    <property type="entry name" value="SARCOSINE DEHYDROGENASE"/>
    <property type="match status" value="1"/>
</dbReference>
<keyword evidence="2" id="KW-0560">Oxidoreductase</keyword>
<organism evidence="7 8">
    <name type="scientific">Candidatus Pseudomonas phytovorans</name>
    <dbReference type="NCBI Taxonomy" id="3121377"/>
    <lineage>
        <taxon>Bacteria</taxon>
        <taxon>Pseudomonadati</taxon>
        <taxon>Pseudomonadota</taxon>
        <taxon>Gammaproteobacteria</taxon>
        <taxon>Pseudomonadales</taxon>
        <taxon>Pseudomonadaceae</taxon>
        <taxon>Pseudomonas</taxon>
    </lineage>
</organism>
<dbReference type="InterPro" id="IPR006222">
    <property type="entry name" value="GCVT_N"/>
</dbReference>
<dbReference type="Gene3D" id="3.30.70.1400">
    <property type="entry name" value="Aminomethyltransferase beta-barrel domains"/>
    <property type="match status" value="1"/>
</dbReference>
<comment type="similarity">
    <text evidence="1">Belongs to the GcvT family.</text>
</comment>
<dbReference type="Gene3D" id="3.50.50.60">
    <property type="entry name" value="FAD/NAD(P)-binding domain"/>
    <property type="match status" value="1"/>
</dbReference>
<dbReference type="Gene3D" id="3.30.9.10">
    <property type="entry name" value="D-Amino Acid Oxidase, subunit A, domain 2"/>
    <property type="match status" value="1"/>
</dbReference>
<evidence type="ECO:0000256" key="2">
    <source>
        <dbReference type="ARBA" id="ARBA00023002"/>
    </source>
</evidence>
<dbReference type="SUPFAM" id="SSF54373">
    <property type="entry name" value="FAD-linked reductases, C-terminal domain"/>
    <property type="match status" value="1"/>
</dbReference>
<dbReference type="Pfam" id="PF08669">
    <property type="entry name" value="GCV_T_C"/>
    <property type="match status" value="1"/>
</dbReference>
<dbReference type="EMBL" id="CP119325">
    <property type="protein sequence ID" value="WEK32757.1"/>
    <property type="molecule type" value="Genomic_DNA"/>
</dbReference>
<evidence type="ECO:0000259" key="4">
    <source>
        <dbReference type="Pfam" id="PF01571"/>
    </source>
</evidence>
<feature type="domain" description="FAD dependent oxidoreductase" evidence="3">
    <location>
        <begin position="2"/>
        <end position="354"/>
    </location>
</feature>
<accession>A0AAJ5WLC2</accession>
<sequence>MIIGGGAIGCSLAYQLTKRGERDVVVLEKSQLTHGCTWHAAGLVGQLRGSLNLTRMMQNSVAVFDELEAETGHVIDWRKVGSLRLASSQDRWSEIRRSMTLAKSFGFECHSLNAKEAQELFPYMDPEGVVGAAFIPSDGYIDPYALTHAYASGAKKRGAQIREGVQVKEIIREGRRAVGVVTDHGTIGCEIMVNCAGLWAKRIGEMAGVHLAAGVVEHQYFLTEKTLTLPKNLPTLRDPDKNFYLKPDVGAFAIGGWEDGTKGCWRSRPPFEFGRELFPENMDRLELFALPCSERLPILNEVGIQTVINGPIPASADGEPIMGLAPELDNFYVACGFTAGIAASGGAGVAMANWILDGDPGMDLWAFDVRRFGAPHSVGRYLEERAIEAYGNYYKIHWPGEETKVGRGLRRSPFHQHLKDANAVFGARFGWERANWFARPGIDSPTEISTFEKKPSYFGAVAEECKAIRERAVLIDQTSFSKFEITGPGALEALQHIAVNDLSEPGKAIYTQLCNEKGGIEADLTFVHLDSERFMMVTGSGFGVRDSDWIRRHLPASVQIREVTNSLATLNICGPLARDILQSVTDDDVSNEAFPYLSAKYIEVGYARVLAVRVGYVGELGWELYIPQEYAASVYETLWKAGEPHGIANVGYRAIDSCRMEKGYLYWSGDITPDYNPFEAGLGFCVAFDKGDFIGKEALLAIKEAGVKRRLCSFVVEDFAPFHGGETIIKDGKVVGRLTSTAFSHILQKTVAFGYLPVELTKESDFIIEALGKPYQAQRGARCLYDPKSDRLRG</sequence>
<evidence type="ECO:0000256" key="1">
    <source>
        <dbReference type="ARBA" id="ARBA00008609"/>
    </source>
</evidence>
<dbReference type="Pfam" id="PF01266">
    <property type="entry name" value="DAO"/>
    <property type="match status" value="1"/>
</dbReference>
<dbReference type="PANTHER" id="PTHR43757">
    <property type="entry name" value="AMINOMETHYLTRANSFERASE"/>
    <property type="match status" value="1"/>
</dbReference>
<reference evidence="7" key="1">
    <citation type="submission" date="2023-03" db="EMBL/GenBank/DDBJ databases">
        <title>Andean soil-derived lignocellulolytic bacterial consortium as a source of novel taxa and putative plastic-active enzymes.</title>
        <authorList>
            <person name="Diaz-Garcia L."/>
            <person name="Chuvochina M."/>
            <person name="Feuerriegel G."/>
            <person name="Bunk B."/>
            <person name="Sproer C."/>
            <person name="Streit W.R."/>
            <person name="Rodriguez L.M."/>
            <person name="Overmann J."/>
            <person name="Jimenez D.J."/>
        </authorList>
    </citation>
    <scope>NUCLEOTIDE SEQUENCE</scope>
    <source>
        <strain evidence="7">MAG 876</strain>
    </source>
</reference>
<dbReference type="InterPro" id="IPR029043">
    <property type="entry name" value="GcvT/YgfZ_C"/>
</dbReference>
<protein>
    <submittedName>
        <fullName evidence="7">FAD-dependent oxidoreductase</fullName>
    </submittedName>
</protein>
<dbReference type="GO" id="GO:0016491">
    <property type="term" value="F:oxidoreductase activity"/>
    <property type="evidence" value="ECO:0007669"/>
    <property type="project" value="UniProtKB-KW"/>
</dbReference>
<evidence type="ECO:0000313" key="7">
    <source>
        <dbReference type="EMBL" id="WEK32757.1"/>
    </source>
</evidence>
<feature type="domain" description="FAD dependent oxidoreductase central" evidence="6">
    <location>
        <begin position="357"/>
        <end position="412"/>
    </location>
</feature>
<dbReference type="InterPro" id="IPR006076">
    <property type="entry name" value="FAD-dep_OxRdtase"/>
</dbReference>
<proteinExistence type="inferred from homology"/>
<dbReference type="SUPFAM" id="SSF103025">
    <property type="entry name" value="Folate-binding domain"/>
    <property type="match status" value="1"/>
</dbReference>
<dbReference type="Pfam" id="PF16350">
    <property type="entry name" value="FAO_M"/>
    <property type="match status" value="1"/>
</dbReference>
<evidence type="ECO:0000259" key="3">
    <source>
        <dbReference type="Pfam" id="PF01266"/>
    </source>
</evidence>
<gene>
    <name evidence="7" type="ORF">P0Y58_11355</name>
</gene>
<dbReference type="AlphaFoldDB" id="A0AAJ5WLC2"/>
<evidence type="ECO:0000259" key="6">
    <source>
        <dbReference type="Pfam" id="PF16350"/>
    </source>
</evidence>
<dbReference type="InterPro" id="IPR013977">
    <property type="entry name" value="GcvT_C"/>
</dbReference>
<evidence type="ECO:0000313" key="8">
    <source>
        <dbReference type="Proteomes" id="UP001216329"/>
    </source>
</evidence>
<dbReference type="InterPro" id="IPR032503">
    <property type="entry name" value="FAO_M"/>
</dbReference>
<evidence type="ECO:0000259" key="5">
    <source>
        <dbReference type="Pfam" id="PF08669"/>
    </source>
</evidence>
<name>A0AAJ5WLC2_9PSED</name>
<dbReference type="Proteomes" id="UP001216329">
    <property type="component" value="Chromosome"/>
</dbReference>
<dbReference type="Gene3D" id="3.30.1360.120">
    <property type="entry name" value="Probable tRNA modification gtpase trme, domain 1"/>
    <property type="match status" value="1"/>
</dbReference>
<dbReference type="Gene3D" id="2.40.30.110">
    <property type="entry name" value="Aminomethyltransferase beta-barrel domains"/>
    <property type="match status" value="1"/>
</dbReference>
<dbReference type="InterPro" id="IPR027266">
    <property type="entry name" value="TrmE/GcvT-like"/>
</dbReference>
<feature type="domain" description="Aminomethyltransferase C-terminal" evidence="5">
    <location>
        <begin position="709"/>
        <end position="786"/>
    </location>
</feature>
<dbReference type="Pfam" id="PF01571">
    <property type="entry name" value="GCV_T"/>
    <property type="match status" value="1"/>
</dbReference>
<dbReference type="SUPFAM" id="SSF51905">
    <property type="entry name" value="FAD/NAD(P)-binding domain"/>
    <property type="match status" value="1"/>
</dbReference>
<feature type="domain" description="GCVT N-terminal" evidence="4">
    <location>
        <begin position="414"/>
        <end position="690"/>
    </location>
</feature>